<dbReference type="Pfam" id="PF01624">
    <property type="entry name" value="MutS_I"/>
    <property type="match status" value="1"/>
</dbReference>
<dbReference type="GO" id="GO:0005524">
    <property type="term" value="F:ATP binding"/>
    <property type="evidence" value="ECO:0007669"/>
    <property type="project" value="UniProtKB-KW"/>
</dbReference>
<evidence type="ECO:0000256" key="5">
    <source>
        <dbReference type="SAM" id="MobiDB-lite"/>
    </source>
</evidence>
<dbReference type="InterPro" id="IPR007861">
    <property type="entry name" value="DNA_mismatch_repair_MutS_clamp"/>
</dbReference>
<dbReference type="InterPro" id="IPR007695">
    <property type="entry name" value="DNA_mismatch_repair_MutS-lik_N"/>
</dbReference>
<evidence type="ECO:0000256" key="1">
    <source>
        <dbReference type="ARBA" id="ARBA00022741"/>
    </source>
</evidence>
<keyword evidence="1" id="KW-0547">Nucleotide-binding</keyword>
<dbReference type="GO" id="GO:0006298">
    <property type="term" value="P:mismatch repair"/>
    <property type="evidence" value="ECO:0007669"/>
    <property type="project" value="InterPro"/>
</dbReference>
<dbReference type="InterPro" id="IPR000432">
    <property type="entry name" value="DNA_mismatch_repair_MutS_C"/>
</dbReference>
<dbReference type="GO" id="GO:0140664">
    <property type="term" value="F:ATP-dependent DNA damage sensor activity"/>
    <property type="evidence" value="ECO:0007669"/>
    <property type="project" value="InterPro"/>
</dbReference>
<keyword evidence="2" id="KW-0227">DNA damage</keyword>
<comment type="caution">
    <text evidence="7">The sequence shown here is derived from an EMBL/GenBank/DDBJ whole genome shotgun (WGS) entry which is preliminary data.</text>
</comment>
<dbReference type="SUPFAM" id="SSF52540">
    <property type="entry name" value="P-loop containing nucleoside triphosphate hydrolases"/>
    <property type="match status" value="1"/>
</dbReference>
<dbReference type="SUPFAM" id="SSF48334">
    <property type="entry name" value="DNA repair protein MutS, domain III"/>
    <property type="match status" value="1"/>
</dbReference>
<reference evidence="7 8" key="1">
    <citation type="journal article" date="2012" name="BMC Genomics">
        <title>Comparative genomic analysis of human infective Trypanosoma cruzi lineages with the bat-restricted subspecies T. cruzi marinkellei.</title>
        <authorList>
            <person name="Franzen O."/>
            <person name="Talavera-Lopez C."/>
            <person name="Ochaya S."/>
            <person name="Butler C.E."/>
            <person name="Messenger L.A."/>
            <person name="Lewis M.D."/>
            <person name="Llewellyn M.S."/>
            <person name="Marinkelle C.J."/>
            <person name="Tyler K.M."/>
            <person name="Miles M.A."/>
            <person name="Andersson B."/>
        </authorList>
    </citation>
    <scope>NUCLEOTIDE SEQUENCE [LARGE SCALE GENOMIC DNA]</scope>
    <source>
        <strain evidence="7 8">B7</strain>
    </source>
</reference>
<dbReference type="SUPFAM" id="SSF55271">
    <property type="entry name" value="DNA repair protein MutS, domain I"/>
    <property type="match status" value="1"/>
</dbReference>
<evidence type="ECO:0000256" key="2">
    <source>
        <dbReference type="ARBA" id="ARBA00022763"/>
    </source>
</evidence>
<keyword evidence="8" id="KW-1185">Reference proteome</keyword>
<evidence type="ECO:0000259" key="6">
    <source>
        <dbReference type="PROSITE" id="PS00486"/>
    </source>
</evidence>
<name>K2M649_TRYCR</name>
<keyword evidence="3" id="KW-0067">ATP-binding</keyword>
<evidence type="ECO:0000256" key="3">
    <source>
        <dbReference type="ARBA" id="ARBA00022840"/>
    </source>
</evidence>
<dbReference type="GO" id="GO:0030983">
    <property type="term" value="F:mismatched DNA binding"/>
    <property type="evidence" value="ECO:0007669"/>
    <property type="project" value="InterPro"/>
</dbReference>
<dbReference type="Gene3D" id="1.10.1420.10">
    <property type="match status" value="2"/>
</dbReference>
<dbReference type="EMBL" id="AHKC01012150">
    <property type="protein sequence ID" value="EKF30408.1"/>
    <property type="molecule type" value="Genomic_DNA"/>
</dbReference>
<dbReference type="OrthoDB" id="121051at2759"/>
<dbReference type="Pfam" id="PF05190">
    <property type="entry name" value="MutS_IV"/>
    <property type="match status" value="1"/>
</dbReference>
<dbReference type="GO" id="GO:0032301">
    <property type="term" value="C:MutSalpha complex"/>
    <property type="evidence" value="ECO:0007669"/>
    <property type="project" value="TreeGrafter"/>
</dbReference>
<dbReference type="SMART" id="SM00533">
    <property type="entry name" value="MUTSd"/>
    <property type="match status" value="1"/>
</dbReference>
<dbReference type="InterPro" id="IPR017261">
    <property type="entry name" value="DNA_mismatch_repair_MutS/MSH"/>
</dbReference>
<dbReference type="AlphaFoldDB" id="K2M649"/>
<dbReference type="Gene3D" id="3.40.1170.10">
    <property type="entry name" value="DNA repair protein MutS, domain I"/>
    <property type="match status" value="1"/>
</dbReference>
<dbReference type="PIRSF" id="PIRSF037677">
    <property type="entry name" value="DNA_mis_repair_Msh6"/>
    <property type="match status" value="1"/>
</dbReference>
<gene>
    <name evidence="7" type="ORF">MOQ_005779</name>
</gene>
<evidence type="ECO:0000256" key="4">
    <source>
        <dbReference type="ARBA" id="ARBA00023125"/>
    </source>
</evidence>
<dbReference type="PANTHER" id="PTHR11361">
    <property type="entry name" value="DNA MISMATCH REPAIR PROTEIN MUTS FAMILY MEMBER"/>
    <property type="match status" value="1"/>
</dbReference>
<dbReference type="InterPro" id="IPR027417">
    <property type="entry name" value="P-loop_NTPase"/>
</dbReference>
<accession>K2M649</accession>
<dbReference type="InterPro" id="IPR016151">
    <property type="entry name" value="DNA_mismatch_repair_MutS_N"/>
</dbReference>
<dbReference type="SMART" id="SM00534">
    <property type="entry name" value="MUTSac"/>
    <property type="match status" value="1"/>
</dbReference>
<dbReference type="Proteomes" id="UP000007350">
    <property type="component" value="Unassembled WGS sequence"/>
</dbReference>
<dbReference type="Pfam" id="PF00488">
    <property type="entry name" value="MutS_V"/>
    <property type="match status" value="1"/>
</dbReference>
<dbReference type="FunFam" id="3.40.50.300:FF:003230">
    <property type="entry name" value="Mismatch repair protein MSH3, putative"/>
    <property type="match status" value="1"/>
</dbReference>
<dbReference type="Gene3D" id="3.40.50.300">
    <property type="entry name" value="P-loop containing nucleotide triphosphate hydrolases"/>
    <property type="match status" value="1"/>
</dbReference>
<proteinExistence type="predicted"/>
<dbReference type="Pfam" id="PF05192">
    <property type="entry name" value="MutS_III"/>
    <property type="match status" value="1"/>
</dbReference>
<protein>
    <submittedName>
        <fullName evidence="7">Mismatch repair protein MSH3, putative</fullName>
    </submittedName>
</protein>
<dbReference type="PANTHER" id="PTHR11361:SF154">
    <property type="entry name" value="REPAIR PROTEIN MSH3, PUTATIVE-RELATED"/>
    <property type="match status" value="1"/>
</dbReference>
<dbReference type="InterPro" id="IPR045076">
    <property type="entry name" value="MutS"/>
</dbReference>
<dbReference type="PROSITE" id="PS00486">
    <property type="entry name" value="DNA_MISMATCH_REPAIR_2"/>
    <property type="match status" value="1"/>
</dbReference>
<evidence type="ECO:0000313" key="7">
    <source>
        <dbReference type="EMBL" id="EKF30408.1"/>
    </source>
</evidence>
<keyword evidence="4" id="KW-0238">DNA-binding</keyword>
<dbReference type="InterPro" id="IPR007696">
    <property type="entry name" value="DNA_mismatch_repair_MutS_core"/>
</dbReference>
<organism evidence="7 8">
    <name type="scientific">Trypanosoma cruzi marinkellei</name>
    <dbReference type="NCBI Taxonomy" id="85056"/>
    <lineage>
        <taxon>Eukaryota</taxon>
        <taxon>Discoba</taxon>
        <taxon>Euglenozoa</taxon>
        <taxon>Kinetoplastea</taxon>
        <taxon>Metakinetoplastina</taxon>
        <taxon>Trypanosomatida</taxon>
        <taxon>Trypanosomatidae</taxon>
        <taxon>Trypanosoma</taxon>
        <taxon>Schizotrypanum</taxon>
    </lineage>
</organism>
<feature type="region of interest" description="Disordered" evidence="5">
    <location>
        <begin position="153"/>
        <end position="188"/>
    </location>
</feature>
<feature type="domain" description="DNA mismatch repair proteins mutS family" evidence="6">
    <location>
        <begin position="805"/>
        <end position="821"/>
    </location>
</feature>
<dbReference type="InterPro" id="IPR036187">
    <property type="entry name" value="DNA_mismatch_repair_MutS_sf"/>
</dbReference>
<evidence type="ECO:0000313" key="8">
    <source>
        <dbReference type="Proteomes" id="UP000007350"/>
    </source>
</evidence>
<sequence length="946" mass="103898">MGKRQRDAEAEAVAVRYAMELICQRPVKETEVKAVTLTPLEKQVIRLKESLPPDVVLMVACGYRVKFYGRDSRVASRRLGIMCIGTTPFESSSVPYVRVNLYVHRLVAMGYRVAFADQENASIRATSGTAKGIFTREITRVCSRGTLLPSEVIGATNPTTTTTHSNGVSSVDPADVAEGGAEDEEAEPEGINFPMKEESSELFICFIKAPSPSPSSSLPSAAGAPAMHVTLVSFVTYAVTRHRIASEVELLDVLHRYDIVEVILLCEPPQGGNAKDNLSASKSSPLRCLPEVYASCLNDVLPLHFGPTINGEEDDRSISLSVFEGIGSIDETIASYFVPYRLNRVYEKMCVEAGQNLPRNAVIDNVTGKMELPGSTLNALDIFHSSIGAKGSLMALLNHSLTTPGVRRLRLWLSEPPCAMKTITARRNAVSFLLHGEDDNTVTHLLRECARFGDIEATLGKMRAQRCSVTEYIQLLRALETAHTLAHAVLSRNDGRIDNLILETLQKVTSAETANFIQLCKCEMESHATSPLEYFTSQGVSVPPSMQTHLTARDEALHALDEELEYIRQTLRMPELEYRTIAGTPFIVDVPQAKCNRVPKDWLVLTRTKSHVRFHTPNIVDRNVLLCSARERLLIAAKDAWQQKQDELSNSSLAMNAFQAVIDAVAVLDAIRCLAVTSSSHGYVAPELSDDATCLKIVGGRHPVLDNILRGGYVGCDVCLAKGGAWILTGPNMGGKSALMRMVGAFVIMAQLGCYVPATAAQLPLFTAVYCRMGASDSLLEGTSTFLKEMQETSRILRSPRVSSSLVLLDELGRGTSSFDGIAVAAATFEYLLQRGTTMLFVTHYSHLCEPYLHNTSEGKQVLCYYMGFSEERDEEEGNKEPKLVFTYKPTPGVTPSSFGVRVARMAGLPHDVVAEAQRLSEMEEREHMTRMALMRLRRFVNASSI</sequence>